<dbReference type="Pfam" id="PF14661">
    <property type="entry name" value="HAUS6_N"/>
    <property type="match status" value="2"/>
</dbReference>
<evidence type="ECO:0000256" key="1">
    <source>
        <dbReference type="SAM" id="MobiDB-lite"/>
    </source>
</evidence>
<feature type="region of interest" description="Disordered" evidence="1">
    <location>
        <begin position="548"/>
        <end position="568"/>
    </location>
</feature>
<dbReference type="GO" id="GO:0070652">
    <property type="term" value="C:HAUS complex"/>
    <property type="evidence" value="ECO:0007669"/>
    <property type="project" value="InterPro"/>
</dbReference>
<feature type="region of interest" description="Disordered" evidence="1">
    <location>
        <begin position="314"/>
        <end position="364"/>
    </location>
</feature>
<dbReference type="PANTHER" id="PTHR16151">
    <property type="entry name" value="HAUS AUGMIN-LIKE COMPLEX SUBUNIT 6"/>
    <property type="match status" value="1"/>
</dbReference>
<evidence type="ECO:0000259" key="2">
    <source>
        <dbReference type="Pfam" id="PF14661"/>
    </source>
</evidence>
<dbReference type="OrthoDB" id="5575722at2759"/>
<feature type="region of interest" description="Disordered" evidence="1">
    <location>
        <begin position="469"/>
        <end position="496"/>
    </location>
</feature>
<dbReference type="InterPro" id="IPR028163">
    <property type="entry name" value="HAUS_6_N"/>
</dbReference>
<reference evidence="3" key="1">
    <citation type="submission" date="2019-11" db="EMBL/GenBank/DDBJ databases">
        <authorList>
            <person name="Liu Y."/>
            <person name="Hou J."/>
            <person name="Li T.-Q."/>
            <person name="Guan C.-H."/>
            <person name="Wu X."/>
            <person name="Wu H.-Z."/>
            <person name="Ling F."/>
            <person name="Zhang R."/>
            <person name="Shi X.-G."/>
            <person name="Ren J.-P."/>
            <person name="Chen E.-F."/>
            <person name="Sun J.-M."/>
        </authorList>
    </citation>
    <scope>NUCLEOTIDE SEQUENCE</scope>
    <source>
        <strain evidence="3">Adult_tree_wgs_1</strain>
        <tissue evidence="3">Leaves</tissue>
    </source>
</reference>
<feature type="compositionally biased region" description="Basic and acidic residues" evidence="1">
    <location>
        <begin position="354"/>
        <end position="364"/>
    </location>
</feature>
<dbReference type="AlphaFoldDB" id="A0A834L9Q2"/>
<organism evidence="3 4">
    <name type="scientific">Rhododendron simsii</name>
    <name type="common">Sims's rhododendron</name>
    <dbReference type="NCBI Taxonomy" id="118357"/>
    <lineage>
        <taxon>Eukaryota</taxon>
        <taxon>Viridiplantae</taxon>
        <taxon>Streptophyta</taxon>
        <taxon>Embryophyta</taxon>
        <taxon>Tracheophyta</taxon>
        <taxon>Spermatophyta</taxon>
        <taxon>Magnoliopsida</taxon>
        <taxon>eudicotyledons</taxon>
        <taxon>Gunneridae</taxon>
        <taxon>Pentapetalae</taxon>
        <taxon>asterids</taxon>
        <taxon>Ericales</taxon>
        <taxon>Ericaceae</taxon>
        <taxon>Ericoideae</taxon>
        <taxon>Rhodoreae</taxon>
        <taxon>Rhododendron</taxon>
    </lineage>
</organism>
<sequence length="838" mass="92122">MYTNCLLLGLDPSIIGIGANNGTPRVGLFRHSNPKLGEQLLYFILSSLRGPVQSAKDFDKVWPIFDSAQSRDFRKVVQSIISELESQGALPRSNSRVSSLATCCGPRLIGIGVQGGLRFGEAGWTFASAGFVELLWQLSLHALREVHRRTFAVDVASNPLPASLTDVAFSHAATLLPVTKARIALERRRFLKNAETAVQRQAMWSNLAHEMTAEFRGLCAEEAYLQQELEKLHDLRNKVKLEGGLWDELVSSSSQNSHLVQRATHLWDSLLDRKSQHEVLASGPIEDLIAHREHRYRISGSSLLAAMDQNPQGPYADVLSVQPGNLSDDNEQTDGSYANQSGKPNDFLDSSMQNDEKYSRVDDRSGRVHPTVDIAEVLRRWTHALQRIHKQSIQLSKANDGEGPELLRSANDPSTSGHAESLAVTLGEHRQHLASIQVLINQLKDVAPTLQNSITELTLEVNSISSNLPPGAELHGRSTSPIQAQTGGRTMESSSSDVQIEKVSASPPAFKLPPLFSVTPNSSGKGGNVQKRNTLSHTNQIEIMSERKSVDQPLSNSHIDVPRQDSENSYVQNIKRSVREAALSVQPCSLELSQDSQSDDSSEHFFVPLSGTGFSRLGQDTKLGSARSKLLFASQDLSVGKRALNSNAHSKHKELRHVPNDLDSFREYDGENDFLSGAGSNYTVSDSQKSYYDDEEARDQVFSPSLLLDTSLMGDFYEDLLGGTIIGNGNSLDGALNLDLLYSPEDRNSCCFVLAFITWDILRSNCFVYQMVLVLDRCLTVNDHVTISSSVGRLESTAGQVGCKMYWEVMLFDDNLFASEESAKPDGKRSGTPCNLAS</sequence>
<feature type="region of interest" description="Disordered" evidence="1">
    <location>
        <begin position="395"/>
        <end position="420"/>
    </location>
</feature>
<evidence type="ECO:0000313" key="4">
    <source>
        <dbReference type="Proteomes" id="UP000626092"/>
    </source>
</evidence>
<protein>
    <recommendedName>
        <fullName evidence="2">HAUS augmin-like complex subunit 6 N-terminal domain-containing protein</fullName>
    </recommendedName>
</protein>
<dbReference type="GO" id="GO:1990498">
    <property type="term" value="C:mitotic spindle microtubule"/>
    <property type="evidence" value="ECO:0007669"/>
    <property type="project" value="TreeGrafter"/>
</dbReference>
<proteinExistence type="predicted"/>
<feature type="compositionally biased region" description="Polar residues" evidence="1">
    <location>
        <begin position="477"/>
        <end position="496"/>
    </location>
</feature>
<feature type="domain" description="HAUS augmin-like complex subunit 6 N-terminal" evidence="2">
    <location>
        <begin position="131"/>
        <end position="267"/>
    </location>
</feature>
<feature type="domain" description="HAUS augmin-like complex subunit 6 N-terminal" evidence="2">
    <location>
        <begin position="1"/>
        <end position="109"/>
    </location>
</feature>
<keyword evidence="4" id="KW-1185">Reference proteome</keyword>
<dbReference type="EMBL" id="WJXA01000010">
    <property type="protein sequence ID" value="KAF7129448.1"/>
    <property type="molecule type" value="Genomic_DNA"/>
</dbReference>
<comment type="caution">
    <text evidence="3">The sequence shown here is derived from an EMBL/GenBank/DDBJ whole genome shotgun (WGS) entry which is preliminary data.</text>
</comment>
<dbReference type="Proteomes" id="UP000626092">
    <property type="component" value="Unassembled WGS sequence"/>
</dbReference>
<name>A0A834L9Q2_RHOSS</name>
<feature type="compositionally biased region" description="Polar residues" evidence="1">
    <location>
        <begin position="322"/>
        <end position="353"/>
    </location>
</feature>
<dbReference type="GO" id="GO:0051225">
    <property type="term" value="P:spindle assembly"/>
    <property type="evidence" value="ECO:0007669"/>
    <property type="project" value="InterPro"/>
</dbReference>
<gene>
    <name evidence="3" type="ORF">RHSIM_Rhsim10G0011100</name>
</gene>
<evidence type="ECO:0000313" key="3">
    <source>
        <dbReference type="EMBL" id="KAF7129448.1"/>
    </source>
</evidence>
<accession>A0A834L9Q2</accession>
<dbReference type="PANTHER" id="PTHR16151:SF2">
    <property type="entry name" value="HAUS AUGMIN-LIKE COMPLEX SUBUNIT 6"/>
    <property type="match status" value="1"/>
</dbReference>
<dbReference type="GO" id="GO:0008017">
    <property type="term" value="F:microtubule binding"/>
    <property type="evidence" value="ECO:0007669"/>
    <property type="project" value="TreeGrafter"/>
</dbReference>
<dbReference type="InterPro" id="IPR026797">
    <property type="entry name" value="HAUS_6"/>
</dbReference>